<dbReference type="SMART" id="SM00736">
    <property type="entry name" value="CADG"/>
    <property type="match status" value="1"/>
</dbReference>
<organism evidence="3 4">
    <name type="scientific">Komagataeibacter xylinus</name>
    <name type="common">Gluconacetobacter xylinus</name>
    <dbReference type="NCBI Taxonomy" id="28448"/>
    <lineage>
        <taxon>Bacteria</taxon>
        <taxon>Pseudomonadati</taxon>
        <taxon>Pseudomonadota</taxon>
        <taxon>Alphaproteobacteria</taxon>
        <taxon>Acetobacterales</taxon>
        <taxon>Acetobacteraceae</taxon>
        <taxon>Komagataeibacter</taxon>
    </lineage>
</organism>
<dbReference type="Proteomes" id="UP000248257">
    <property type="component" value="Unassembled WGS sequence"/>
</dbReference>
<comment type="caution">
    <text evidence="3">The sequence shown here is derived from an EMBL/GenBank/DDBJ whole genome shotgun (WGS) entry which is preliminary data.</text>
</comment>
<feature type="compositionally biased region" description="Polar residues" evidence="1">
    <location>
        <begin position="3076"/>
        <end position="3117"/>
    </location>
</feature>
<accession>A0A318Q196</accession>
<gene>
    <name evidence="3" type="ORF">CFR75_10230</name>
</gene>
<proteinExistence type="predicted"/>
<dbReference type="InterPro" id="IPR025592">
    <property type="entry name" value="DUF4347"/>
</dbReference>
<evidence type="ECO:0000256" key="1">
    <source>
        <dbReference type="SAM" id="MobiDB-lite"/>
    </source>
</evidence>
<dbReference type="RefSeq" id="WP_061273515.1">
    <property type="nucleotide sequence ID" value="NZ_CBCRXN010000006.1"/>
</dbReference>
<dbReference type="InterPro" id="IPR015919">
    <property type="entry name" value="Cadherin-like_sf"/>
</dbReference>
<feature type="compositionally biased region" description="Low complexity" evidence="1">
    <location>
        <begin position="1695"/>
        <end position="1715"/>
    </location>
</feature>
<keyword evidence="4" id="KW-1185">Reference proteome</keyword>
<dbReference type="GO" id="GO:0016020">
    <property type="term" value="C:membrane"/>
    <property type="evidence" value="ECO:0007669"/>
    <property type="project" value="InterPro"/>
</dbReference>
<evidence type="ECO:0000313" key="3">
    <source>
        <dbReference type="EMBL" id="PYD56567.1"/>
    </source>
</evidence>
<feature type="compositionally biased region" description="Polar residues" evidence="1">
    <location>
        <begin position="984"/>
        <end position="1008"/>
    </location>
</feature>
<feature type="region of interest" description="Disordered" evidence="1">
    <location>
        <begin position="1846"/>
        <end position="1875"/>
    </location>
</feature>
<dbReference type="STRING" id="1220579.GCA_001571345_01426"/>
<feature type="region of interest" description="Disordered" evidence="1">
    <location>
        <begin position="1693"/>
        <end position="1716"/>
    </location>
</feature>
<evidence type="ECO:0000259" key="2">
    <source>
        <dbReference type="SMART" id="SM00736"/>
    </source>
</evidence>
<feature type="region of interest" description="Disordered" evidence="1">
    <location>
        <begin position="984"/>
        <end position="1009"/>
    </location>
</feature>
<sequence>MRLILEQRYLFDGSVAHVSHHHGADRHHHENQGENAHDAPVVDESVGSLPDLPATTGTDKSVHERNGGKKDSFTDIVFVDSRVSDWRELTASLGNNVGVVVVDNTRDGMSVVSRVLSHQHNLNSVSFLTYGQAGQIELGSATINAATLMADSTQVAQWGDALGAKGQILFWGCDVGQGAAGQALVEDLHTLTGAGVAASTDATGLGVLGGDWTLERTAGLDGNAVDAPFSLAAEAGYDSVLDSPTATVTISSSTDTSNLLGNAFSQTITFANNASNGVGYAPFVEIFAPTNATQDTPLTSVTYLGQDLSAKAVTLVDVDGKIGAYNPYSSGTDGKPQFVTAPAGFKAGDTMYVVSLPFGSYTPKQPTLTLTANFANNTVESVDAPTGAGAPVTIAAAGGYQYGADALNDPGTDPTIQGSVVTNSVDQNIVQVSAGIITSPRGEDEVPTGPDYPATYEVTVTPAEVTQNNAIKDMTLNVALPDSVNYNNSPITLTGADGSTISGTATYVPPADGSKEGGSVRITLDSVAYSATAPYKIDIPVYVGQTDAAGNSILNSSGGNSSGGTTAPTTIPGATISYTGSWTPPVAEGQTATAVALDQTVDTSPTTFNAKAFAVQETDTITNADGSATGLPAGQVMPGDIITHDIHIENSDYYSSTGMVVTTTLSDGQALQAGTSPTFTYTDATGTSHTVQLGSAYWSATPGDNGQTVVKMNIAQYLADNSLPAMGAGKQGTISYASTVSDNYTATNTPVTEGDTVSSSVSVSAQATGLDGTTSQVQDGSGSTLSVPEGTTGLKIVAINGVAVEGTDTPVIHAGDKVTYEAIYTLQTGTYTDLNLSSYLPLPLYDTSNPTGTGDSAFTAADSTDPTQQAAGTYSVVSVPNGVDPGKVTVSTQSANNSISFDMGNSNTLATNDAGKQVAVLFTLNATSSPFADGLRLTSQEQSTLTNGQNAQTAQSTLQSITVAEPAAEIKTGVVSVMNGASTDKSVTYTPQTPGEGTDTNPTTTFNAAGSDGGAYASVPAGGVSGLGAVNDLNATGAEGGDTVRIASTVENTGSAGMYDLTVSGTLPAGFSAGDVKNFQITRADGTVVYSSAADATTAANSYFTTGGLTIPATSATDPVLAKGQDLTITYDLALPTGQNLGDTLVASATVVNFGNSAGAVAQGNGFVTNGVPLGGQASDLTDPASVTLQVPTISKSIGPSNLPENDGVDAATSSGTIVSGETRTTTITVTVPEGTLSNGNGDVTVVETLPAGMDYAGGFTATLTGATASGADASGNLPAPTAVRNADGTTTLTFDLGKTVTNSSSTPGTITLAYNGYYGENNAPANAATITSSAVLNYSAHDDTSTIAEQAGPADVTVTERKPSLTETITDDTNGQPLYSGQQVTYTLKLGNNGDVTAYDVDHAITLPSDLTGVTITGGGQTITVAAGQTSVALSQLASLAPTDAPVIYTITGTVASDLPAGTKLAVTDNYTWHSAPRSNEFMPPSGTPSGSGDAPVTPQDVPEAFKGTASDAPAVGNFTSVLDIVGESNGTTSGISPTKPVTAADTVPGDQVTLQGEVSIPEGQNQDVTLTLKVPDNVQLDPTSLRLLLASPNGEVTSSGFGSAEQLAEGTTSAVQMNGKTFTLTDAAEAALNGNGAAITGVTTDSSGQTVLTINLGTVTNNDTSSVPNYAIIQVAGTVLNTTANKDGNPAFSESLTASTSPTPTSTQSSAASIVTETVREPTVTLGKAVTAIDYTDDTVTFTDTLTNTGDATAYDVALNDPLVAGQETVAGAVAAKGAGTVDTTINASGSVAAADANGVTTNGLTLAAGASETVTYTVKLSDLTQGLAQTTTSVTWESLAGATPAASGGTAQSRDGSAGQAGTAGSNPADTYERSVTMGLGTLSGQIWQALGNTPGTYDSAIDTPLNGVGVTVTARGQDGTYATGLVQTGITTNASGDYAALVPVYGTPTASIAEITVPTTGGTDGVPASETEVYNHDGAVTSATTAVSPDADSASGMSATHADLAYELPDTAPTITGWQDTTPHVATAGTATAIGDGGVAVDDHELDTLTTKESGTYTYAGTTLTVQRYVDGKATPSATDSFGATGTDVSMAGGQVSVNNTVIGTYTDTGGVLQFTFNTNATKTSIATLAQDLTYTYTPTATDPATQLDVTLGATFSDGNTDLAGQQATTGAQGTGGVQTSAPMFTHVSVGGTTFATTFTEPNDTPAAASATALGSYVSVEDASGTGAGSIQKVVVQVGSATAEDVLAATTAGGITASLDSATGALTLTAGTATTLKNWQATLASLTYYDSSDTPIEGTRNVSISVYENGASAPIVTNGTIAVTAANDSPVLDPSVPVSLNDAQEDSAPPQGAVGTAVSQLVGYAGATGGAGNVTDPDGAGLTGQGAAGATSLPGIAITSADTTHGTWWYSTDNGKTWTEFAGSGASNAVGGGNALHLIDNGQARVYFQSTDPNWNGKVNDALTFRAWDQFDGAANGSISALPATVGLGTGTNTPGSAYSAATDSVALMDDNVNDAPNVVADNTTPGATPVTGDQPASWKVTEDTPQVTSVQGLFGSYFSDQTDQQHSATNPDGSTANTMAGVAVVGYTPSAAGTWSYSTDGGKTWTQLSAAVSTTNALVLSKDAQLQFTPAANYNGQPVSGDDLKVVLIDNSGASSGSPALVGANGQALTTTDGTPLTGAALDSGTMAIAGADVSTRGGQTALSTGTVDLSTAVTPVNDPPTMAAGPYTLPDVTSNSADSANTGTTVAALYSNAVQDGTDAQQNATDPTGSTADHLAGVAITGNTANPATEGTWQYSTDGGKTWTDVPANVSGSNAVVLGDQAKVRFDPVPNFTGTPGGLTTQVVETSADVPLTGTSDGVATSVTGQALDGTATALTGVNITQMQQDHPNGSVNTNSQPLDIKVNPDAHTAVNIPPGTEDQPGTKQTVSQLFPASDAPNGVGGVAITGNATPASEGTWMYSVPGGTAQALPTGLSTTSAVVLPGDAQIWFQPAPNFNGDPSSISFTATVIDNTTANAFTGADGKAVAGNAITGVATGVDVSNTGGGTALDVVPVQVSTSVEQVNDAPVASGSATLPSVDTSNQQVRGDSVSSLFGPTFSDQADQQHSASNPDGSVADHLQGVAIVGNTANPATQGTWQYSTDGGRTWQNVSTSVSATTALVLPASAELHFAPVTGFTGTPGGLSAALVETNSTLATGTAAQVADVSALMADETSHVSQTTVALNTNVTQQEGNPALSGSTLNNDLSSSDLLKTSVEDGFENEFQRGFGVAHQTWIRGTSLYRFVTTNQKYDIDVPAGAFISSDGTDLNLTITARQAGGAPLPDWVSFDADRRCFSMIAPDEASGSIDLALIGRDEYGHEAEVDVHVVIGHEHPAWEMGNDPSIPQAVERAMQVVEQDMNWLAFNPDFHRGNHHANEPTPGKKGLRAQMRQIGQRAAYARSRDLVNH</sequence>
<feature type="region of interest" description="Disordered" evidence="1">
    <location>
        <begin position="1477"/>
        <end position="1500"/>
    </location>
</feature>
<dbReference type="EMBL" id="NKUC01000020">
    <property type="protein sequence ID" value="PYD56567.1"/>
    <property type="molecule type" value="Genomic_DNA"/>
</dbReference>
<reference evidence="3 4" key="1">
    <citation type="submission" date="2017-07" db="EMBL/GenBank/DDBJ databases">
        <title>A draft genome sequence of Komagataeibacter xylinus LMG 1515.</title>
        <authorList>
            <person name="Skraban J."/>
            <person name="Cleenwerck I."/>
            <person name="Vandamme P."/>
            <person name="Trcek J."/>
        </authorList>
    </citation>
    <scope>NUCLEOTIDE SEQUENCE [LARGE SCALE GENOMIC DNA]</scope>
    <source>
        <strain evidence="3 4">LMG 1515</strain>
    </source>
</reference>
<dbReference type="GO" id="GO:0005509">
    <property type="term" value="F:calcium ion binding"/>
    <property type="evidence" value="ECO:0007669"/>
    <property type="project" value="InterPro"/>
</dbReference>
<protein>
    <recommendedName>
        <fullName evidence="2">Dystroglycan-type cadherin-like domain-containing protein</fullName>
    </recommendedName>
</protein>
<dbReference type="SUPFAM" id="SSF49313">
    <property type="entry name" value="Cadherin-like"/>
    <property type="match status" value="1"/>
</dbReference>
<name>A0A318Q196_KOMXY</name>
<dbReference type="InterPro" id="IPR036278">
    <property type="entry name" value="Sialidase_sf"/>
</dbReference>
<feature type="region of interest" description="Disordered" evidence="1">
    <location>
        <begin position="41"/>
        <end position="67"/>
    </location>
</feature>
<dbReference type="OrthoDB" id="9816366at2"/>
<feature type="region of interest" description="Disordered" evidence="1">
    <location>
        <begin position="3072"/>
        <end position="3121"/>
    </location>
</feature>
<dbReference type="Pfam" id="PF14252">
    <property type="entry name" value="DUF4347"/>
    <property type="match status" value="1"/>
</dbReference>
<feature type="domain" description="Dystroglycan-type cadherin-like" evidence="2">
    <location>
        <begin position="3274"/>
        <end position="3380"/>
    </location>
</feature>
<dbReference type="SUPFAM" id="SSF50939">
    <property type="entry name" value="Sialidases"/>
    <property type="match status" value="1"/>
</dbReference>
<dbReference type="InterPro" id="IPR006644">
    <property type="entry name" value="Cadg"/>
</dbReference>
<evidence type="ECO:0000313" key="4">
    <source>
        <dbReference type="Proteomes" id="UP000248257"/>
    </source>
</evidence>